<evidence type="ECO:0000256" key="2">
    <source>
        <dbReference type="ARBA" id="ARBA00023186"/>
    </source>
</evidence>
<organism evidence="6 7">
    <name type="scientific">Vitreoscilla massiliensis</name>
    <dbReference type="NCBI Taxonomy" id="1689272"/>
    <lineage>
        <taxon>Bacteria</taxon>
        <taxon>Pseudomonadati</taxon>
        <taxon>Pseudomonadota</taxon>
        <taxon>Betaproteobacteria</taxon>
        <taxon>Neisseriales</taxon>
        <taxon>Neisseriaceae</taxon>
        <taxon>Vitreoscilla</taxon>
    </lineage>
</organism>
<dbReference type="RefSeq" id="WP_058357861.1">
    <property type="nucleotide sequence ID" value="NZ_CABKVG010000010.1"/>
</dbReference>
<keyword evidence="2 4" id="KW-0143">Chaperone</keyword>
<reference evidence="6 7" key="1">
    <citation type="journal article" date="2022" name="Res Sq">
        <title>Evolution of multicellular longitudinally dividing oral cavity symbionts (Neisseriaceae).</title>
        <authorList>
            <person name="Nyongesa S."/>
            <person name="Weber P."/>
            <person name="Bernet E."/>
            <person name="Pullido F."/>
            <person name="Nieckarz M."/>
            <person name="Delaby M."/>
            <person name="Nieves C."/>
            <person name="Viehboeck T."/>
            <person name="Krause N."/>
            <person name="Rivera-Millot A."/>
            <person name="Nakamura A."/>
            <person name="Vischer N."/>
            <person name="VanNieuwenhze M."/>
            <person name="Brun Y."/>
            <person name="Cava F."/>
            <person name="Bulgheresi S."/>
            <person name="Veyrier F."/>
        </authorList>
    </citation>
    <scope>NUCLEOTIDE SEQUENCE [LARGE SCALE GENOMIC DNA]</scope>
    <source>
        <strain evidence="6 7">SN4</strain>
    </source>
</reference>
<evidence type="ECO:0000256" key="3">
    <source>
        <dbReference type="ARBA" id="ARBA00025596"/>
    </source>
</evidence>
<comment type="subunit">
    <text evidence="4">Interacts with HscA and stimulates its ATPase activity.</text>
</comment>
<sequence length="166" mass="19019">MAIDYFKIFALPKSYPLDAAVLEQSYRRLSTQYHPDKTAHLSAFEQKQAVMLSATINEAYRVLKSPLDRAAYLLQEQGIKADAPENTHFAPAFLMQQMQWREDLEDAGHDEQALLALNRQIVVARDALQAALNQDFADEKWEEAANHVREGRFIHKLLQQIKQALP</sequence>
<dbReference type="Gene3D" id="1.20.1280.20">
    <property type="entry name" value="HscB, C-terminal domain"/>
    <property type="match status" value="1"/>
</dbReference>
<dbReference type="InterPro" id="IPR036869">
    <property type="entry name" value="J_dom_sf"/>
</dbReference>
<dbReference type="SMART" id="SM00271">
    <property type="entry name" value="DnaJ"/>
    <property type="match status" value="1"/>
</dbReference>
<dbReference type="Proteomes" id="UP000832011">
    <property type="component" value="Chromosome"/>
</dbReference>
<dbReference type="PROSITE" id="PS50076">
    <property type="entry name" value="DNAJ_2"/>
    <property type="match status" value="1"/>
</dbReference>
<dbReference type="NCBIfam" id="TIGR00714">
    <property type="entry name" value="hscB"/>
    <property type="match status" value="1"/>
</dbReference>
<dbReference type="SUPFAM" id="SSF46565">
    <property type="entry name" value="Chaperone J-domain"/>
    <property type="match status" value="1"/>
</dbReference>
<dbReference type="PANTHER" id="PTHR14021">
    <property type="entry name" value="IRON-SULFUR CLUSTER CO-CHAPERONE PROTEIN HSCB"/>
    <property type="match status" value="1"/>
</dbReference>
<gene>
    <name evidence="4 6" type="primary">hscB</name>
    <name evidence="6" type="ORF">LVJ82_13395</name>
</gene>
<evidence type="ECO:0000313" key="6">
    <source>
        <dbReference type="EMBL" id="UOO88455.1"/>
    </source>
</evidence>
<accession>A0ABY4E0Y5</accession>
<dbReference type="PANTHER" id="PTHR14021:SF15">
    <property type="entry name" value="IRON-SULFUR CLUSTER CO-CHAPERONE PROTEIN HSCB"/>
    <property type="match status" value="1"/>
</dbReference>
<dbReference type="InterPro" id="IPR004640">
    <property type="entry name" value="HscB"/>
</dbReference>
<feature type="domain" description="J" evidence="5">
    <location>
        <begin position="4"/>
        <end position="76"/>
    </location>
</feature>
<evidence type="ECO:0000256" key="4">
    <source>
        <dbReference type="HAMAP-Rule" id="MF_00682"/>
    </source>
</evidence>
<dbReference type="CDD" id="cd06257">
    <property type="entry name" value="DnaJ"/>
    <property type="match status" value="1"/>
</dbReference>
<dbReference type="EMBL" id="CP091511">
    <property type="protein sequence ID" value="UOO88455.1"/>
    <property type="molecule type" value="Genomic_DNA"/>
</dbReference>
<keyword evidence="7" id="KW-1185">Reference proteome</keyword>
<evidence type="ECO:0000313" key="7">
    <source>
        <dbReference type="Proteomes" id="UP000832011"/>
    </source>
</evidence>
<dbReference type="HAMAP" id="MF_00682">
    <property type="entry name" value="HscB"/>
    <property type="match status" value="1"/>
</dbReference>
<dbReference type="InterPro" id="IPR001623">
    <property type="entry name" value="DnaJ_domain"/>
</dbReference>
<dbReference type="SUPFAM" id="SSF47144">
    <property type="entry name" value="HSC20 (HSCB), C-terminal oligomerisation domain"/>
    <property type="match status" value="1"/>
</dbReference>
<dbReference type="InterPro" id="IPR036386">
    <property type="entry name" value="HscB_C_sf"/>
</dbReference>
<proteinExistence type="inferred from homology"/>
<name>A0ABY4E0Y5_9NEIS</name>
<protein>
    <recommendedName>
        <fullName evidence="4">Co-chaperone protein HscB homolog</fullName>
    </recommendedName>
</protein>
<dbReference type="Pfam" id="PF00226">
    <property type="entry name" value="DnaJ"/>
    <property type="match status" value="1"/>
</dbReference>
<dbReference type="Gene3D" id="1.10.287.110">
    <property type="entry name" value="DnaJ domain"/>
    <property type="match status" value="1"/>
</dbReference>
<dbReference type="InterPro" id="IPR009073">
    <property type="entry name" value="HscB_oligo_C"/>
</dbReference>
<evidence type="ECO:0000256" key="1">
    <source>
        <dbReference type="ARBA" id="ARBA00010476"/>
    </source>
</evidence>
<dbReference type="Pfam" id="PF07743">
    <property type="entry name" value="HSCB_C"/>
    <property type="match status" value="1"/>
</dbReference>
<evidence type="ECO:0000259" key="5">
    <source>
        <dbReference type="PROSITE" id="PS50076"/>
    </source>
</evidence>
<comment type="function">
    <text evidence="3 4">Co-chaperone involved in the maturation of iron-sulfur cluster-containing proteins. Seems to help targeting proteins to be folded toward HscA.</text>
</comment>
<comment type="similarity">
    <text evidence="1 4">Belongs to the HscB family.</text>
</comment>